<dbReference type="OrthoDB" id="9811381at2"/>
<dbReference type="InterPro" id="IPR006027">
    <property type="entry name" value="NusB_RsmB_TIM44"/>
</dbReference>
<dbReference type="NCBIfam" id="TIGR01951">
    <property type="entry name" value="nusB"/>
    <property type="match status" value="1"/>
</dbReference>
<evidence type="ECO:0000256" key="6">
    <source>
        <dbReference type="HAMAP-Rule" id="MF_00073"/>
    </source>
</evidence>
<organism evidence="8 9">
    <name type="scientific">Tumebacillus avium</name>
    <dbReference type="NCBI Taxonomy" id="1903704"/>
    <lineage>
        <taxon>Bacteria</taxon>
        <taxon>Bacillati</taxon>
        <taxon>Bacillota</taxon>
        <taxon>Bacilli</taxon>
        <taxon>Bacillales</taxon>
        <taxon>Alicyclobacillaceae</taxon>
        <taxon>Tumebacillus</taxon>
    </lineage>
</organism>
<dbReference type="InterPro" id="IPR011605">
    <property type="entry name" value="NusB_fam"/>
</dbReference>
<dbReference type="EMBL" id="CP021434">
    <property type="protein sequence ID" value="ARU62220.1"/>
    <property type="molecule type" value="Genomic_DNA"/>
</dbReference>
<comment type="function">
    <text evidence="6">Involved in transcription antitermination. Required for transcription of ribosomal RNA (rRNA) genes. Binds specifically to the boxA antiterminator sequence of the ribosomal RNA (rrn) operons.</text>
</comment>
<evidence type="ECO:0000256" key="5">
    <source>
        <dbReference type="ARBA" id="ARBA00023163"/>
    </source>
</evidence>
<gene>
    <name evidence="6" type="primary">nusB</name>
    <name evidence="8" type="ORF">CBW65_15315</name>
</gene>
<evidence type="ECO:0000256" key="3">
    <source>
        <dbReference type="ARBA" id="ARBA00022884"/>
    </source>
</evidence>
<sequence length="142" mass="15849">MSRRTSREFALQGLFQIDVAKADVLEAIEHVLEQEGAEIDPMFVRDLVNGTTKHVDKIDAVLSKHTTGWDLNRMANVDRNVLRMALYEMLFHDETPTSVVLDEAIDMAKAFSTPDSGKFVNGVLAKIVPEMDGLRGEFAAQE</sequence>
<dbReference type="GO" id="GO:0003723">
    <property type="term" value="F:RNA binding"/>
    <property type="evidence" value="ECO:0007669"/>
    <property type="project" value="UniProtKB-UniRule"/>
</dbReference>
<dbReference type="PANTHER" id="PTHR11078">
    <property type="entry name" value="N UTILIZATION SUBSTANCE PROTEIN B-RELATED"/>
    <property type="match status" value="1"/>
</dbReference>
<accession>A0A1Y0IPJ5</accession>
<keyword evidence="4 6" id="KW-0805">Transcription regulation</keyword>
<dbReference type="GO" id="GO:0005829">
    <property type="term" value="C:cytosol"/>
    <property type="evidence" value="ECO:0007669"/>
    <property type="project" value="TreeGrafter"/>
</dbReference>
<comment type="similarity">
    <text evidence="1 6">Belongs to the NusB family.</text>
</comment>
<evidence type="ECO:0000313" key="8">
    <source>
        <dbReference type="EMBL" id="ARU62220.1"/>
    </source>
</evidence>
<dbReference type="CDD" id="cd00619">
    <property type="entry name" value="Terminator_NusB"/>
    <property type="match status" value="1"/>
</dbReference>
<keyword evidence="9" id="KW-1185">Reference proteome</keyword>
<dbReference type="PANTHER" id="PTHR11078:SF3">
    <property type="entry name" value="ANTITERMINATION NUSB DOMAIN-CONTAINING PROTEIN"/>
    <property type="match status" value="1"/>
</dbReference>
<dbReference type="AlphaFoldDB" id="A0A1Y0IPJ5"/>
<evidence type="ECO:0000256" key="4">
    <source>
        <dbReference type="ARBA" id="ARBA00023015"/>
    </source>
</evidence>
<reference evidence="9" key="1">
    <citation type="submission" date="2017-05" db="EMBL/GenBank/DDBJ databases">
        <authorList>
            <person name="Sung H."/>
        </authorList>
    </citation>
    <scope>NUCLEOTIDE SEQUENCE [LARGE SCALE GENOMIC DNA]</scope>
    <source>
        <strain evidence="9">AR23208</strain>
    </source>
</reference>
<keyword evidence="2 6" id="KW-0889">Transcription antitermination</keyword>
<proteinExistence type="inferred from homology"/>
<dbReference type="Gene3D" id="1.10.940.10">
    <property type="entry name" value="NusB-like"/>
    <property type="match status" value="1"/>
</dbReference>
<feature type="domain" description="NusB/RsmB/TIM44" evidence="7">
    <location>
        <begin position="5"/>
        <end position="128"/>
    </location>
</feature>
<evidence type="ECO:0000313" key="9">
    <source>
        <dbReference type="Proteomes" id="UP000195437"/>
    </source>
</evidence>
<name>A0A1Y0IPJ5_9BACL</name>
<dbReference type="InterPro" id="IPR035926">
    <property type="entry name" value="NusB-like_sf"/>
</dbReference>
<evidence type="ECO:0000256" key="2">
    <source>
        <dbReference type="ARBA" id="ARBA00022814"/>
    </source>
</evidence>
<dbReference type="RefSeq" id="WP_087457584.1">
    <property type="nucleotide sequence ID" value="NZ_CP021434.1"/>
</dbReference>
<keyword evidence="3 6" id="KW-0694">RNA-binding</keyword>
<evidence type="ECO:0000259" key="7">
    <source>
        <dbReference type="Pfam" id="PF01029"/>
    </source>
</evidence>
<protein>
    <recommendedName>
        <fullName evidence="6">Transcription antitermination protein NusB</fullName>
    </recommendedName>
    <alternativeName>
        <fullName evidence="6">Antitermination factor NusB</fullName>
    </alternativeName>
</protein>
<dbReference type="GO" id="GO:0006353">
    <property type="term" value="P:DNA-templated transcription termination"/>
    <property type="evidence" value="ECO:0007669"/>
    <property type="project" value="UniProtKB-UniRule"/>
</dbReference>
<keyword evidence="5 6" id="KW-0804">Transcription</keyword>
<dbReference type="GO" id="GO:0031564">
    <property type="term" value="P:transcription antitermination"/>
    <property type="evidence" value="ECO:0007669"/>
    <property type="project" value="UniProtKB-KW"/>
</dbReference>
<evidence type="ECO:0000256" key="1">
    <source>
        <dbReference type="ARBA" id="ARBA00005952"/>
    </source>
</evidence>
<dbReference type="Proteomes" id="UP000195437">
    <property type="component" value="Chromosome"/>
</dbReference>
<dbReference type="Pfam" id="PF01029">
    <property type="entry name" value="NusB"/>
    <property type="match status" value="1"/>
</dbReference>
<dbReference type="SUPFAM" id="SSF48013">
    <property type="entry name" value="NusB-like"/>
    <property type="match status" value="1"/>
</dbReference>
<dbReference type="HAMAP" id="MF_00073">
    <property type="entry name" value="NusB"/>
    <property type="match status" value="1"/>
</dbReference>
<dbReference type="KEGG" id="tum:CBW65_15315"/>